<feature type="compositionally biased region" description="Low complexity" evidence="1">
    <location>
        <begin position="259"/>
        <end position="270"/>
    </location>
</feature>
<name>T0QQ35_SAPDV</name>
<organism evidence="2 3">
    <name type="scientific">Saprolegnia diclina (strain VS20)</name>
    <dbReference type="NCBI Taxonomy" id="1156394"/>
    <lineage>
        <taxon>Eukaryota</taxon>
        <taxon>Sar</taxon>
        <taxon>Stramenopiles</taxon>
        <taxon>Oomycota</taxon>
        <taxon>Saprolegniomycetes</taxon>
        <taxon>Saprolegniales</taxon>
        <taxon>Saprolegniaceae</taxon>
        <taxon>Saprolegnia</taxon>
    </lineage>
</organism>
<proteinExistence type="predicted"/>
<dbReference type="GeneID" id="19943619"/>
<evidence type="ECO:0000313" key="3">
    <source>
        <dbReference type="Proteomes" id="UP000030762"/>
    </source>
</evidence>
<dbReference type="EMBL" id="JH767137">
    <property type="protein sequence ID" value="EQC40244.1"/>
    <property type="molecule type" value="Genomic_DNA"/>
</dbReference>
<gene>
    <name evidence="2" type="ORF">SDRG_02892</name>
</gene>
<reference evidence="2 3" key="1">
    <citation type="submission" date="2012-04" db="EMBL/GenBank/DDBJ databases">
        <title>The Genome Sequence of Saprolegnia declina VS20.</title>
        <authorList>
            <consortium name="The Broad Institute Genome Sequencing Platform"/>
            <person name="Russ C."/>
            <person name="Nusbaum C."/>
            <person name="Tyler B."/>
            <person name="van West P."/>
            <person name="Dieguez-Uribeondo J."/>
            <person name="de Bruijn I."/>
            <person name="Tripathy S."/>
            <person name="Jiang R."/>
            <person name="Young S.K."/>
            <person name="Zeng Q."/>
            <person name="Gargeya S."/>
            <person name="Fitzgerald M."/>
            <person name="Haas B."/>
            <person name="Abouelleil A."/>
            <person name="Alvarado L."/>
            <person name="Arachchi H.M."/>
            <person name="Berlin A."/>
            <person name="Chapman S.B."/>
            <person name="Goldberg J."/>
            <person name="Griggs A."/>
            <person name="Gujja S."/>
            <person name="Hansen M."/>
            <person name="Howarth C."/>
            <person name="Imamovic A."/>
            <person name="Larimer J."/>
            <person name="McCowen C."/>
            <person name="Montmayeur A."/>
            <person name="Murphy C."/>
            <person name="Neiman D."/>
            <person name="Pearson M."/>
            <person name="Priest M."/>
            <person name="Roberts A."/>
            <person name="Saif S."/>
            <person name="Shea T."/>
            <person name="Sisk P."/>
            <person name="Sykes S."/>
            <person name="Wortman J."/>
            <person name="Nusbaum C."/>
            <person name="Birren B."/>
        </authorList>
    </citation>
    <scope>NUCLEOTIDE SEQUENCE [LARGE SCALE GENOMIC DNA]</scope>
    <source>
        <strain evidence="2 3">VS20</strain>
    </source>
</reference>
<dbReference type="VEuPathDB" id="FungiDB:SDRG_02892"/>
<evidence type="ECO:0000256" key="1">
    <source>
        <dbReference type="SAM" id="MobiDB-lite"/>
    </source>
</evidence>
<feature type="compositionally biased region" description="Basic and acidic residues" evidence="1">
    <location>
        <begin position="1"/>
        <end position="62"/>
    </location>
</feature>
<feature type="region of interest" description="Disordered" evidence="1">
    <location>
        <begin position="197"/>
        <end position="301"/>
    </location>
</feature>
<evidence type="ECO:0000313" key="2">
    <source>
        <dbReference type="EMBL" id="EQC40244.1"/>
    </source>
</evidence>
<accession>T0QQ35</accession>
<protein>
    <submittedName>
        <fullName evidence="2">Uncharacterized protein</fullName>
    </submittedName>
</protein>
<dbReference type="InParanoid" id="T0QQ35"/>
<feature type="compositionally biased region" description="Basic and acidic residues" evidence="1">
    <location>
        <begin position="69"/>
        <end position="88"/>
    </location>
</feature>
<dbReference type="RefSeq" id="XP_008606718.1">
    <property type="nucleotide sequence ID" value="XM_008608496.1"/>
</dbReference>
<sequence>MLAWSQERRREYEDRLDSARGHRGTYRDEPRRDHDRPRVSARDPGYADERHYRAAMEHEKRSSPRTKSVRGDFHASRPHEHRRDDHAIPRASTKNISGIAAFHEDEYVGYLQERREMKASRPPDRGKWKCMGTTFMADAEHSCLYVPSTDRVVVERQFWTWAGREVILDKVVSSETPVETGDDDERLPAYDLAPHQQLMGHDPWTDIKPLPMPPSVGDGKKESAEAKAVATPPMQADKPKAEGDDKASSAKPANESRAADPAPSKASSEPAPKDDATRAATEPSPAAALREHAVDETKTTS</sequence>
<dbReference type="OrthoDB" id="66468at2759"/>
<feature type="compositionally biased region" description="Basic and acidic residues" evidence="1">
    <location>
        <begin position="237"/>
        <end position="248"/>
    </location>
</feature>
<dbReference type="AlphaFoldDB" id="T0QQ35"/>
<keyword evidence="3" id="KW-1185">Reference proteome</keyword>
<feature type="region of interest" description="Disordered" evidence="1">
    <location>
        <begin position="1"/>
        <end position="91"/>
    </location>
</feature>
<dbReference type="OMA" id="SAREPDY"/>
<feature type="compositionally biased region" description="Basic and acidic residues" evidence="1">
    <location>
        <begin position="289"/>
        <end position="301"/>
    </location>
</feature>
<dbReference type="Proteomes" id="UP000030762">
    <property type="component" value="Unassembled WGS sequence"/>
</dbReference>